<sequence length="121" mass="12614">MAAPVSCLLVAVLLSASCKATTSSDQTCTEAASLPLTPASAQHHTACRTRAGAGSRSGGRRSRKVIGSHGQENDKGEQGTHLPGKRKNPVRTGTERNNPVSLVLGWNQDAPRLRGGTMKGK</sequence>
<dbReference type="EMBL" id="KB106364">
    <property type="protein sequence ID" value="ELK31189.1"/>
    <property type="molecule type" value="Genomic_DNA"/>
</dbReference>
<dbReference type="Proteomes" id="UP000010556">
    <property type="component" value="Unassembled WGS sequence"/>
</dbReference>
<feature type="region of interest" description="Disordered" evidence="1">
    <location>
        <begin position="36"/>
        <end position="121"/>
    </location>
</feature>
<feature type="chain" id="PRO_5003970655" description="Secreted protein" evidence="2">
    <location>
        <begin position="21"/>
        <end position="121"/>
    </location>
</feature>
<gene>
    <name evidence="3" type="ORF">MDA_GLEAN10025789</name>
</gene>
<proteinExistence type="predicted"/>
<keyword evidence="4" id="KW-1185">Reference proteome</keyword>
<dbReference type="AlphaFoldDB" id="L5LXP3"/>
<evidence type="ECO:0008006" key="5">
    <source>
        <dbReference type="Google" id="ProtNLM"/>
    </source>
</evidence>
<evidence type="ECO:0000313" key="4">
    <source>
        <dbReference type="Proteomes" id="UP000010556"/>
    </source>
</evidence>
<name>L5LXP3_MYODS</name>
<keyword evidence="2" id="KW-0732">Signal</keyword>
<organism evidence="3 4">
    <name type="scientific">Myotis davidii</name>
    <name type="common">David's myotis</name>
    <dbReference type="NCBI Taxonomy" id="225400"/>
    <lineage>
        <taxon>Eukaryota</taxon>
        <taxon>Metazoa</taxon>
        <taxon>Chordata</taxon>
        <taxon>Craniata</taxon>
        <taxon>Vertebrata</taxon>
        <taxon>Euteleostomi</taxon>
        <taxon>Mammalia</taxon>
        <taxon>Eutheria</taxon>
        <taxon>Laurasiatheria</taxon>
        <taxon>Chiroptera</taxon>
        <taxon>Yangochiroptera</taxon>
        <taxon>Vespertilionidae</taxon>
        <taxon>Myotis</taxon>
    </lineage>
</organism>
<accession>L5LXP3</accession>
<reference evidence="4" key="1">
    <citation type="journal article" date="2013" name="Science">
        <title>Comparative analysis of bat genomes provides insight into the evolution of flight and immunity.</title>
        <authorList>
            <person name="Zhang G."/>
            <person name="Cowled C."/>
            <person name="Shi Z."/>
            <person name="Huang Z."/>
            <person name="Bishop-Lilly K.A."/>
            <person name="Fang X."/>
            <person name="Wynne J.W."/>
            <person name="Xiong Z."/>
            <person name="Baker M.L."/>
            <person name="Zhao W."/>
            <person name="Tachedjian M."/>
            <person name="Zhu Y."/>
            <person name="Zhou P."/>
            <person name="Jiang X."/>
            <person name="Ng J."/>
            <person name="Yang L."/>
            <person name="Wu L."/>
            <person name="Xiao J."/>
            <person name="Feng Y."/>
            <person name="Chen Y."/>
            <person name="Sun X."/>
            <person name="Zhang Y."/>
            <person name="Marsh G.A."/>
            <person name="Crameri G."/>
            <person name="Broder C.C."/>
            <person name="Frey K.G."/>
            <person name="Wang L.F."/>
            <person name="Wang J."/>
        </authorList>
    </citation>
    <scope>NUCLEOTIDE SEQUENCE [LARGE SCALE GENOMIC DNA]</scope>
</reference>
<feature type="signal peptide" evidence="2">
    <location>
        <begin position="1"/>
        <end position="20"/>
    </location>
</feature>
<evidence type="ECO:0000256" key="1">
    <source>
        <dbReference type="SAM" id="MobiDB-lite"/>
    </source>
</evidence>
<evidence type="ECO:0000256" key="2">
    <source>
        <dbReference type="SAM" id="SignalP"/>
    </source>
</evidence>
<protein>
    <recommendedName>
        <fullName evidence="5">Secreted protein</fullName>
    </recommendedName>
</protein>
<evidence type="ECO:0000313" key="3">
    <source>
        <dbReference type="EMBL" id="ELK31189.1"/>
    </source>
</evidence>